<name>A0A8I0K1X5_9ACTN</name>
<evidence type="ECO:0000256" key="1">
    <source>
        <dbReference type="ARBA" id="ARBA00004651"/>
    </source>
</evidence>
<dbReference type="PANTHER" id="PTHR34820:SF4">
    <property type="entry name" value="INNER MEMBRANE PROTEIN YEBZ"/>
    <property type="match status" value="1"/>
</dbReference>
<feature type="transmembrane region" description="Helical" evidence="6">
    <location>
        <begin position="170"/>
        <end position="191"/>
    </location>
</feature>
<evidence type="ECO:0000256" key="2">
    <source>
        <dbReference type="ARBA" id="ARBA00022475"/>
    </source>
</evidence>
<feature type="transmembrane region" description="Helical" evidence="6">
    <location>
        <begin position="548"/>
        <end position="573"/>
    </location>
</feature>
<dbReference type="InterPro" id="IPR008457">
    <property type="entry name" value="Cu-R_CopD_dom"/>
</dbReference>
<dbReference type="GO" id="GO:0005886">
    <property type="term" value="C:plasma membrane"/>
    <property type="evidence" value="ECO:0007669"/>
    <property type="project" value="UniProtKB-SubCell"/>
</dbReference>
<feature type="transmembrane region" description="Helical" evidence="6">
    <location>
        <begin position="519"/>
        <end position="536"/>
    </location>
</feature>
<feature type="transmembrane region" description="Helical" evidence="6">
    <location>
        <begin position="397"/>
        <end position="419"/>
    </location>
</feature>
<keyword evidence="3 6" id="KW-0812">Transmembrane</keyword>
<sequence>MSVPERTARPGVAGLGLAGLVGVGLIAVVGLVVGTGATPEPPPAGLPDPGVFVAWALPIGRFLSHLLATVTVGFLLVAVVLLPSGDRLEGLAVQAVRIASRAAWGWFAAVALFYWANVADLYARPLSDVGLGQLVDFASVFATGRGLLVQAVAALVVALWSHWTFSVRQLAICVPVAVVGVAAVGLTGHSASAGSHMLATTSLVLHLVGVVVWVGGLIALAWVALRRSRRLDDAVARYSTLAAWCFAIVAISGIISAGVNLGSFGGIDSTYGALVIVKALALVGLGAFGVAQRRRLRLQSAGFTRFAVSEAVLMTLTMAVAVVLGRTATPVGEDVLTSPAELLLGRELPPEPTVGRVLVGFYPDGIGLAVVALGTALYITGLVMMRRRHDRWPVGRTISWFFGLAIVGWATFGGLGAYSSVTFSLHMVSHMMLSMIAPIFLVLGAPMTLALRTLPGPRRPGEHSPRSLLRDALHSPVSKFYTNPIVAAVIFLGTLYAVYYSGLFESMMRTHSGHAFMELHFLISGFLFYYVIIGIDPSPKRLSPLARFGVLMLSVPFHAFFSVALMSSSVIIAESYYQALDRPYATDLAQDQYLGGGIAWAMGEVPLLLVIGAIFIQWFRSDAREATRSDRAADRDEDAALAKYNAYLARLEDDSPAPR</sequence>
<evidence type="ECO:0000259" key="7">
    <source>
        <dbReference type="Pfam" id="PF05425"/>
    </source>
</evidence>
<feature type="transmembrane region" description="Helical" evidence="6">
    <location>
        <begin position="366"/>
        <end position="385"/>
    </location>
</feature>
<dbReference type="InterPro" id="IPR019108">
    <property type="entry name" value="Caa3_assmbl_CtaG-rel"/>
</dbReference>
<evidence type="ECO:0000256" key="4">
    <source>
        <dbReference type="ARBA" id="ARBA00022989"/>
    </source>
</evidence>
<feature type="transmembrane region" description="Helical" evidence="6">
    <location>
        <begin position="12"/>
        <end position="33"/>
    </location>
</feature>
<feature type="transmembrane region" description="Helical" evidence="6">
    <location>
        <begin position="303"/>
        <end position="324"/>
    </location>
</feature>
<dbReference type="GO" id="GO:0006825">
    <property type="term" value="P:copper ion transport"/>
    <property type="evidence" value="ECO:0007669"/>
    <property type="project" value="InterPro"/>
</dbReference>
<feature type="domain" description="Copper resistance protein D" evidence="7">
    <location>
        <begin position="234"/>
        <end position="324"/>
    </location>
</feature>
<evidence type="ECO:0000256" key="6">
    <source>
        <dbReference type="SAM" id="Phobius"/>
    </source>
</evidence>
<dbReference type="InterPro" id="IPR032694">
    <property type="entry name" value="CopC/D"/>
</dbReference>
<gene>
    <name evidence="8" type="ORF">IBG24_01995</name>
</gene>
<accession>A0A8I0K1X5</accession>
<feature type="transmembrane region" description="Helical" evidence="6">
    <location>
        <begin position="431"/>
        <end position="451"/>
    </location>
</feature>
<evidence type="ECO:0000313" key="8">
    <source>
        <dbReference type="EMBL" id="MBC9225085.1"/>
    </source>
</evidence>
<dbReference type="PANTHER" id="PTHR34820">
    <property type="entry name" value="INNER MEMBRANE PROTEIN YEBZ"/>
    <property type="match status" value="1"/>
</dbReference>
<feature type="transmembrane region" description="Helical" evidence="6">
    <location>
        <begin position="103"/>
        <end position="123"/>
    </location>
</feature>
<keyword evidence="5 6" id="KW-0472">Membrane</keyword>
<dbReference type="Proteomes" id="UP000620591">
    <property type="component" value="Unassembled WGS sequence"/>
</dbReference>
<keyword evidence="2" id="KW-1003">Cell membrane</keyword>
<organism evidence="8 9">
    <name type="scientific">Aeromicrobium senzhongii</name>
    <dbReference type="NCBI Taxonomy" id="2663859"/>
    <lineage>
        <taxon>Bacteria</taxon>
        <taxon>Bacillati</taxon>
        <taxon>Actinomycetota</taxon>
        <taxon>Actinomycetes</taxon>
        <taxon>Propionibacteriales</taxon>
        <taxon>Nocardioidaceae</taxon>
        <taxon>Aeromicrobium</taxon>
    </lineage>
</organism>
<keyword evidence="4 6" id="KW-1133">Transmembrane helix</keyword>
<dbReference type="RefSeq" id="WP_187768430.1">
    <property type="nucleotide sequence ID" value="NZ_JACTVM010000001.1"/>
</dbReference>
<feature type="transmembrane region" description="Helical" evidence="6">
    <location>
        <begin position="480"/>
        <end position="499"/>
    </location>
</feature>
<proteinExistence type="predicted"/>
<feature type="transmembrane region" description="Helical" evidence="6">
    <location>
        <begin position="237"/>
        <end position="259"/>
    </location>
</feature>
<evidence type="ECO:0000313" key="9">
    <source>
        <dbReference type="Proteomes" id="UP000620591"/>
    </source>
</evidence>
<dbReference type="AlphaFoldDB" id="A0A8I0K1X5"/>
<feature type="transmembrane region" description="Helical" evidence="6">
    <location>
        <begin position="593"/>
        <end position="619"/>
    </location>
</feature>
<feature type="transmembrane region" description="Helical" evidence="6">
    <location>
        <begin position="203"/>
        <end position="225"/>
    </location>
</feature>
<evidence type="ECO:0000256" key="5">
    <source>
        <dbReference type="ARBA" id="ARBA00023136"/>
    </source>
</evidence>
<dbReference type="Pfam" id="PF09678">
    <property type="entry name" value="Caa3_CtaG"/>
    <property type="match status" value="1"/>
</dbReference>
<comment type="subcellular location">
    <subcellularLocation>
        <location evidence="1">Cell membrane</location>
        <topology evidence="1">Multi-pass membrane protein</topology>
    </subcellularLocation>
</comment>
<feature type="transmembrane region" description="Helical" evidence="6">
    <location>
        <begin position="62"/>
        <end position="82"/>
    </location>
</feature>
<dbReference type="EMBL" id="JACTVM010000001">
    <property type="protein sequence ID" value="MBC9225085.1"/>
    <property type="molecule type" value="Genomic_DNA"/>
</dbReference>
<feature type="transmembrane region" description="Helical" evidence="6">
    <location>
        <begin position="271"/>
        <end position="291"/>
    </location>
</feature>
<dbReference type="Pfam" id="PF05425">
    <property type="entry name" value="CopD"/>
    <property type="match status" value="1"/>
</dbReference>
<reference evidence="8" key="1">
    <citation type="submission" date="2020-09" db="EMBL/GenBank/DDBJ databases">
        <title>Novel species in genus Aeromicrobium.</title>
        <authorList>
            <person name="Zhang G."/>
        </authorList>
    </citation>
    <scope>NUCLEOTIDE SEQUENCE</scope>
    <source>
        <strain evidence="8">Zg-636</strain>
    </source>
</reference>
<comment type="caution">
    <text evidence="8">The sequence shown here is derived from an EMBL/GenBank/DDBJ whole genome shotgun (WGS) entry which is preliminary data.</text>
</comment>
<feature type="transmembrane region" description="Helical" evidence="6">
    <location>
        <begin position="143"/>
        <end position="163"/>
    </location>
</feature>
<protein>
    <submittedName>
        <fullName evidence="8">Bifunctional copper resistance protein CopD/cytochrome c oxidase assembly protein</fullName>
    </submittedName>
</protein>
<evidence type="ECO:0000256" key="3">
    <source>
        <dbReference type="ARBA" id="ARBA00022692"/>
    </source>
</evidence>